<dbReference type="PANTHER" id="PTHR32328">
    <property type="entry name" value="L-SERYL-TRNA(SEC) SELENIUM TRANSFERASE"/>
    <property type="match status" value="1"/>
</dbReference>
<name>A0A382K6W8_9ZZZZ</name>
<keyword evidence="2" id="KW-0663">Pyridoxal phosphate</keyword>
<sequence>MRYVHLDELHDAVGQRIAELMQCEWGMVTNGCAAALCQITAAAVAGTDPERMARLPDTTGMPDEVIVQKSHRHVYDHAVRMVGVNLIEVETLAEMEAAITDRTALLLIFGDAADRGQVSVAQMAHLGKTHNIPTFVDAAAERPDVPNRYLEDGVDAVGYSGGKCLRGPQSSGLVLGSKSLLQAAFLNGAPHHAIARPMKASKEEVMALLAAVEMWVRRDHKAEWAEWERRLQAIQDAVADVDSIRFATRAPGRSNVAPILSIDWDAEALGRSGADVAASLSAGDPRIEVFHHETGITVNPYMMEEGDEVTVIPPLRQALTA</sequence>
<dbReference type="InterPro" id="IPR000192">
    <property type="entry name" value="Aminotrans_V_dom"/>
</dbReference>
<dbReference type="EMBL" id="UINC01078308">
    <property type="protein sequence ID" value="SVC19263.1"/>
    <property type="molecule type" value="Genomic_DNA"/>
</dbReference>
<organism evidence="4">
    <name type="scientific">marine metagenome</name>
    <dbReference type="NCBI Taxonomy" id="408172"/>
    <lineage>
        <taxon>unclassified sequences</taxon>
        <taxon>metagenomes</taxon>
        <taxon>ecological metagenomes</taxon>
    </lineage>
</organism>
<comment type="cofactor">
    <cofactor evidence="1">
        <name>pyridoxal 5'-phosphate</name>
        <dbReference type="ChEBI" id="CHEBI:597326"/>
    </cofactor>
</comment>
<dbReference type="SUPFAM" id="SSF53383">
    <property type="entry name" value="PLP-dependent transferases"/>
    <property type="match status" value="1"/>
</dbReference>
<evidence type="ECO:0000259" key="3">
    <source>
        <dbReference type="Pfam" id="PF00266"/>
    </source>
</evidence>
<dbReference type="AlphaFoldDB" id="A0A382K6W8"/>
<dbReference type="PANTHER" id="PTHR32328:SF0">
    <property type="entry name" value="L-SERYL-TRNA(SEC) SELENIUM TRANSFERASE"/>
    <property type="match status" value="1"/>
</dbReference>
<dbReference type="InterPro" id="IPR015421">
    <property type="entry name" value="PyrdxlP-dep_Trfase_major"/>
</dbReference>
<accession>A0A382K6W8</accession>
<dbReference type="Gene3D" id="3.40.640.10">
    <property type="entry name" value="Type I PLP-dependent aspartate aminotransferase-like (Major domain)"/>
    <property type="match status" value="1"/>
</dbReference>
<evidence type="ECO:0000313" key="4">
    <source>
        <dbReference type="EMBL" id="SVC19263.1"/>
    </source>
</evidence>
<reference evidence="4" key="1">
    <citation type="submission" date="2018-05" db="EMBL/GenBank/DDBJ databases">
        <authorList>
            <person name="Lanie J.A."/>
            <person name="Ng W.-L."/>
            <person name="Kazmierczak K.M."/>
            <person name="Andrzejewski T.M."/>
            <person name="Davidsen T.M."/>
            <person name="Wayne K.J."/>
            <person name="Tettelin H."/>
            <person name="Glass J.I."/>
            <person name="Rusch D."/>
            <person name="Podicherti R."/>
            <person name="Tsui H.-C.T."/>
            <person name="Winkler M.E."/>
        </authorList>
    </citation>
    <scope>NUCLEOTIDE SEQUENCE</scope>
</reference>
<dbReference type="Pfam" id="PF00266">
    <property type="entry name" value="Aminotran_5"/>
    <property type="match status" value="1"/>
</dbReference>
<feature type="domain" description="Aminotransferase class V" evidence="3">
    <location>
        <begin position="87"/>
        <end position="184"/>
    </location>
</feature>
<evidence type="ECO:0000256" key="1">
    <source>
        <dbReference type="ARBA" id="ARBA00001933"/>
    </source>
</evidence>
<dbReference type="InterPro" id="IPR015424">
    <property type="entry name" value="PyrdxlP-dep_Trfase"/>
</dbReference>
<gene>
    <name evidence="4" type="ORF">METZ01_LOCUS272117</name>
</gene>
<dbReference type="GO" id="GO:0004125">
    <property type="term" value="F:L-seryl-tRNA(Sec) selenium transferase activity"/>
    <property type="evidence" value="ECO:0007669"/>
    <property type="project" value="TreeGrafter"/>
</dbReference>
<protein>
    <recommendedName>
        <fullName evidence="3">Aminotransferase class V domain-containing protein</fullName>
    </recommendedName>
</protein>
<evidence type="ECO:0000256" key="2">
    <source>
        <dbReference type="ARBA" id="ARBA00022898"/>
    </source>
</evidence>
<proteinExistence type="predicted"/>